<dbReference type="SUPFAM" id="SSF52374">
    <property type="entry name" value="Nucleotidylyl transferase"/>
    <property type="match status" value="1"/>
</dbReference>
<dbReference type="GO" id="GO:0006424">
    <property type="term" value="P:glutamyl-tRNA aminoacylation"/>
    <property type="evidence" value="ECO:0007669"/>
    <property type="project" value="InterPro"/>
</dbReference>
<keyword evidence="4" id="KW-0862">Zinc</keyword>
<protein>
    <recommendedName>
        <fullName evidence="7">Glutamyl-Q tRNA(Asp) synthetase</fullName>
        <shortName evidence="7">Glu-Q-RSs</shortName>
        <ecNumber evidence="7">6.1.1.-</ecNumber>
    </recommendedName>
</protein>
<feature type="binding site" evidence="7">
    <location>
        <begin position="6"/>
        <end position="10"/>
    </location>
    <ligand>
        <name>L-glutamate</name>
        <dbReference type="ChEBI" id="CHEBI:29985"/>
    </ligand>
</feature>
<dbReference type="GO" id="GO:0008270">
    <property type="term" value="F:zinc ion binding"/>
    <property type="evidence" value="ECO:0007669"/>
    <property type="project" value="InterPro"/>
</dbReference>
<dbReference type="PRINTS" id="PR00987">
    <property type="entry name" value="TRNASYNTHGLU"/>
</dbReference>
<evidence type="ECO:0000256" key="8">
    <source>
        <dbReference type="RuleBase" id="RU363037"/>
    </source>
</evidence>
<name>A0A4R0YNW6_9GAMM</name>
<evidence type="ECO:0000256" key="7">
    <source>
        <dbReference type="HAMAP-Rule" id="MF_01428"/>
    </source>
</evidence>
<keyword evidence="3 7" id="KW-0547">Nucleotide-binding</keyword>
<dbReference type="InterPro" id="IPR049940">
    <property type="entry name" value="GluQ/Sye"/>
</dbReference>
<dbReference type="InterPro" id="IPR020058">
    <property type="entry name" value="Glu/Gln-tRNA-synth_Ib_cat-dom"/>
</dbReference>
<keyword evidence="8" id="KW-0648">Protein biosynthesis</keyword>
<comment type="caution">
    <text evidence="10">The sequence shown here is derived from an EMBL/GenBank/DDBJ whole genome shotgun (WGS) entry which is preliminary data.</text>
</comment>
<evidence type="ECO:0000256" key="2">
    <source>
        <dbReference type="ARBA" id="ARBA00022723"/>
    </source>
</evidence>
<evidence type="ECO:0000256" key="3">
    <source>
        <dbReference type="ARBA" id="ARBA00022741"/>
    </source>
</evidence>
<feature type="domain" description="Glutamyl/glutaminyl-tRNA synthetase class Ib catalytic" evidence="9">
    <location>
        <begin position="136"/>
        <end position="233"/>
    </location>
</feature>
<feature type="binding site" evidence="7">
    <location>
        <position position="42"/>
    </location>
    <ligand>
        <name>L-glutamate</name>
        <dbReference type="ChEBI" id="CHEBI:29985"/>
    </ligand>
</feature>
<comment type="similarity">
    <text evidence="7">Belongs to the class-I aminoacyl-tRNA synthetase family. GluQ subfamily.</text>
</comment>
<dbReference type="EC" id="6.1.1.-" evidence="7"/>
<feature type="short sequence motif" description="'HIGH' region" evidence="7">
    <location>
        <begin position="9"/>
        <end position="19"/>
    </location>
</feature>
<dbReference type="InterPro" id="IPR022380">
    <property type="entry name" value="Glu-Q_tRNA(Asp)_Synthase"/>
</dbReference>
<keyword evidence="6 7" id="KW-0030">Aminoacyl-tRNA synthetase</keyword>
<dbReference type="EMBL" id="SJTG01000002">
    <property type="protein sequence ID" value="TCI10639.1"/>
    <property type="molecule type" value="Genomic_DNA"/>
</dbReference>
<reference evidence="10 11" key="1">
    <citation type="submission" date="2019-02" db="EMBL/GenBank/DDBJ databases">
        <title>Dyella amyloliquefaciens sp. nov., isolated from forest soil.</title>
        <authorList>
            <person name="Gao Z.-H."/>
            <person name="Qiu L.-H."/>
        </authorList>
    </citation>
    <scope>NUCLEOTIDE SEQUENCE [LARGE SCALE GENOMIC DNA]</scope>
    <source>
        <strain evidence="10 11">KACC 12747</strain>
    </source>
</reference>
<feature type="short sequence motif" description="'KMSKS' region" evidence="7">
    <location>
        <begin position="224"/>
        <end position="228"/>
    </location>
</feature>
<sequence>MSYRGRFAPSPTGHLHFGSLMAAVGSWLCARHANGEWLLRVEDIDPPREMPGSAESILAALPAFGLSADAPPLFQSTRQHAYDAAFEQLKAADLVFPCWCSRNDLAGGLHLDGHCLAPPMPDRTPAWRLRVPDIEIRFDDALQGPQGQHLRTTAGDFVIRRVEGLYAYQLACVVDDAFQGVTEVVRGNDLLDSTPRQIYLQRCLGLPTPGYLHLPLALDGQGRKLSKSEQALPVDPTDPLPALREALAFLDLPVLRHAREPAALLAHAREHFSPARLPHCSERAVA</sequence>
<feature type="binding site" evidence="7">
    <location>
        <position position="227"/>
    </location>
    <ligand>
        <name>ATP</name>
        <dbReference type="ChEBI" id="CHEBI:30616"/>
    </ligand>
</feature>
<dbReference type="NCBIfam" id="NF004314">
    <property type="entry name" value="PRK05710.1-3"/>
    <property type="match status" value="1"/>
</dbReference>
<feature type="domain" description="Glutamyl/glutaminyl-tRNA synthetase class Ib catalytic" evidence="9">
    <location>
        <begin position="4"/>
        <end position="105"/>
    </location>
</feature>
<dbReference type="AlphaFoldDB" id="A0A4R0YNW6"/>
<dbReference type="Pfam" id="PF00749">
    <property type="entry name" value="tRNA-synt_1c"/>
    <property type="match status" value="2"/>
</dbReference>
<evidence type="ECO:0000256" key="4">
    <source>
        <dbReference type="ARBA" id="ARBA00022833"/>
    </source>
</evidence>
<evidence type="ECO:0000256" key="5">
    <source>
        <dbReference type="ARBA" id="ARBA00022840"/>
    </source>
</evidence>
<dbReference type="GO" id="GO:0005524">
    <property type="term" value="F:ATP binding"/>
    <property type="evidence" value="ECO:0007669"/>
    <property type="project" value="UniProtKB-KW"/>
</dbReference>
<evidence type="ECO:0000313" key="11">
    <source>
        <dbReference type="Proteomes" id="UP000291822"/>
    </source>
</evidence>
<dbReference type="HAMAP" id="MF_01428">
    <property type="entry name" value="Glu_Q_tRNA_synth"/>
    <property type="match status" value="1"/>
</dbReference>
<evidence type="ECO:0000256" key="6">
    <source>
        <dbReference type="ARBA" id="ARBA00023146"/>
    </source>
</evidence>
<comment type="function">
    <text evidence="7">Catalyzes the tRNA-independent activation of glutamate in presence of ATP and the subsequent transfer of glutamate onto a tRNA(Asp). Glutamate is transferred on the 2-amino-5-(4,5-dihydroxy-2-cyclopenten-1-yl) moiety of the queuosine in the wobble position of the QUC anticodon.</text>
</comment>
<feature type="binding site" evidence="7">
    <location>
        <position position="186"/>
    </location>
    <ligand>
        <name>L-glutamate</name>
        <dbReference type="ChEBI" id="CHEBI:29985"/>
    </ligand>
</feature>
<dbReference type="InterPro" id="IPR000924">
    <property type="entry name" value="Glu/Gln-tRNA-synth"/>
</dbReference>
<accession>A0A4R0YNW6</accession>
<dbReference type="InterPro" id="IPR014729">
    <property type="entry name" value="Rossmann-like_a/b/a_fold"/>
</dbReference>
<dbReference type="Gene3D" id="3.40.50.620">
    <property type="entry name" value="HUPs"/>
    <property type="match status" value="1"/>
</dbReference>
<comment type="caution">
    <text evidence="7">Lacks conserved residue(s) required for the propagation of feature annotation.</text>
</comment>
<gene>
    <name evidence="7" type="primary">gluQ</name>
    <name evidence="10" type="ORF">EZM97_17415</name>
</gene>
<dbReference type="PANTHER" id="PTHR43311:SF1">
    <property type="entry name" value="GLUTAMYL-Q TRNA(ASP) SYNTHETASE"/>
    <property type="match status" value="1"/>
</dbReference>
<keyword evidence="1 7" id="KW-0436">Ligase</keyword>
<evidence type="ECO:0000259" key="9">
    <source>
        <dbReference type="Pfam" id="PF00749"/>
    </source>
</evidence>
<dbReference type="RefSeq" id="WP_131408850.1">
    <property type="nucleotide sequence ID" value="NZ_SJTG01000002.1"/>
</dbReference>
<dbReference type="GO" id="GO:0006400">
    <property type="term" value="P:tRNA modification"/>
    <property type="evidence" value="ECO:0007669"/>
    <property type="project" value="InterPro"/>
</dbReference>
<dbReference type="Proteomes" id="UP000291822">
    <property type="component" value="Unassembled WGS sequence"/>
</dbReference>
<keyword evidence="5 7" id="KW-0067">ATP-binding</keyword>
<evidence type="ECO:0000256" key="1">
    <source>
        <dbReference type="ARBA" id="ARBA00022598"/>
    </source>
</evidence>
<dbReference type="PANTHER" id="PTHR43311">
    <property type="entry name" value="GLUTAMATE--TRNA LIGASE"/>
    <property type="match status" value="1"/>
</dbReference>
<proteinExistence type="inferred from homology"/>
<evidence type="ECO:0000313" key="10">
    <source>
        <dbReference type="EMBL" id="TCI10639.1"/>
    </source>
</evidence>
<keyword evidence="2" id="KW-0479">Metal-binding</keyword>
<dbReference type="GO" id="GO:0004818">
    <property type="term" value="F:glutamate-tRNA ligase activity"/>
    <property type="evidence" value="ECO:0007669"/>
    <property type="project" value="TreeGrafter"/>
</dbReference>
<organism evidence="10 11">
    <name type="scientific">Dyella soli</name>
    <dbReference type="NCBI Taxonomy" id="522319"/>
    <lineage>
        <taxon>Bacteria</taxon>
        <taxon>Pseudomonadati</taxon>
        <taxon>Pseudomonadota</taxon>
        <taxon>Gammaproteobacteria</taxon>
        <taxon>Lysobacterales</taxon>
        <taxon>Rhodanobacteraceae</taxon>
        <taxon>Dyella</taxon>
    </lineage>
</organism>
<dbReference type="GO" id="GO:0005829">
    <property type="term" value="C:cytosol"/>
    <property type="evidence" value="ECO:0007669"/>
    <property type="project" value="TreeGrafter"/>
</dbReference>
<feature type="binding site" evidence="7">
    <location>
        <position position="168"/>
    </location>
    <ligand>
        <name>L-glutamate</name>
        <dbReference type="ChEBI" id="CHEBI:29985"/>
    </ligand>
</feature>
<dbReference type="NCBIfam" id="TIGR03838">
    <property type="entry name" value="queuosine_YadB"/>
    <property type="match status" value="1"/>
</dbReference>
<keyword evidence="11" id="KW-1185">Reference proteome</keyword>